<reference evidence="2 3" key="1">
    <citation type="journal article" date="2018" name="BMC Genomics">
        <title>The genome of Naegleria lovaniensis, the basis for a comparative approach to unravel pathogenicity factors of the human pathogenic amoeba N. fowleri.</title>
        <authorList>
            <person name="Liechti N."/>
            <person name="Schurch N."/>
            <person name="Bruggmann R."/>
            <person name="Wittwer M."/>
        </authorList>
    </citation>
    <scope>NUCLEOTIDE SEQUENCE [LARGE SCALE GENOMIC DNA]</scope>
    <source>
        <strain evidence="2 3">ATCC 30569</strain>
    </source>
</reference>
<gene>
    <name evidence="2" type="ORF">C9374_011614</name>
</gene>
<dbReference type="AlphaFoldDB" id="A0AA88GG28"/>
<comment type="caution">
    <text evidence="2">The sequence shown here is derived from an EMBL/GenBank/DDBJ whole genome shotgun (WGS) entry which is preliminary data.</text>
</comment>
<dbReference type="EMBL" id="PYSW02000049">
    <property type="protein sequence ID" value="KAG2373949.1"/>
    <property type="molecule type" value="Genomic_DNA"/>
</dbReference>
<evidence type="ECO:0000313" key="3">
    <source>
        <dbReference type="Proteomes" id="UP000816034"/>
    </source>
</evidence>
<proteinExistence type="predicted"/>
<feature type="domain" description="DUF4116" evidence="1">
    <location>
        <begin position="207"/>
        <end position="254"/>
    </location>
</feature>
<evidence type="ECO:0000259" key="1">
    <source>
        <dbReference type="Pfam" id="PF13475"/>
    </source>
</evidence>
<dbReference type="RefSeq" id="XP_044543123.1">
    <property type="nucleotide sequence ID" value="XM_044687289.1"/>
</dbReference>
<dbReference type="GeneID" id="68104068"/>
<feature type="domain" description="DUF4116" evidence="1">
    <location>
        <begin position="314"/>
        <end position="360"/>
    </location>
</feature>
<keyword evidence="3" id="KW-1185">Reference proteome</keyword>
<feature type="domain" description="DUF4116" evidence="1">
    <location>
        <begin position="458"/>
        <end position="506"/>
    </location>
</feature>
<protein>
    <recommendedName>
        <fullName evidence="1">DUF4116 domain-containing protein</fullName>
    </recommendedName>
</protein>
<name>A0AA88GG28_NAELO</name>
<organism evidence="2 3">
    <name type="scientific">Naegleria lovaniensis</name>
    <name type="common">Amoeba</name>
    <dbReference type="NCBI Taxonomy" id="51637"/>
    <lineage>
        <taxon>Eukaryota</taxon>
        <taxon>Discoba</taxon>
        <taxon>Heterolobosea</taxon>
        <taxon>Tetramitia</taxon>
        <taxon>Eutetramitia</taxon>
        <taxon>Vahlkampfiidae</taxon>
        <taxon>Naegleria</taxon>
    </lineage>
</organism>
<dbReference type="Proteomes" id="UP000816034">
    <property type="component" value="Unassembled WGS sequence"/>
</dbReference>
<accession>A0AA88GG28</accession>
<dbReference type="Pfam" id="PF13475">
    <property type="entry name" value="DUF4116"/>
    <property type="match status" value="3"/>
</dbReference>
<dbReference type="InterPro" id="IPR025197">
    <property type="entry name" value="DUF4116"/>
</dbReference>
<sequence length="753" mass="87394">MSTMALKCLLDEDLVHVHLIDIIADQSHSEQQLALKTKFQNQTLGFFKWHNNKEAFLKTNSFSNNIYLPIEFSNDEQVLTHFVNRNSYNNYYHNPLDIEFCHKSFVLNLMKKMPIYRLFLGHDLLCYCPPSIRYDQQVILQAVQSCRGFIDGFLREILIEWFLQQQHHSSESLLDHDHEFIAQLLCSKAGADILLLIPKHHPFLNHKDMMLRVIRKHPSSLEFASEALKNDRQVVLEAVRLDGENLRHASESLRNDPSIVLNAVIYGGPHSLSYASSQLLSNWEFIASVLEQDGMALEFVRNVESMFHHHDPILVLKAVQENGNALQFASEHLRSDRAMVLAAVQEDGHALEFCNHDELKRDPQVILAAFQTSGNSIFKYTGWDEWEIQQFLSQQVSSQSCNEPSPMLFLNPSIYNHPQNNTLESKEEDAKNNKDIVLRAMRRDFTALRYASHSIRSDRSFISELVQQNGYLLEFASEELRNDPHVVQLAMQQNPFALKHASLELRSNKEFLSLVLPNYSKKPNLLQYVNEDLKRDSSFVMHVLLTMDPNLYVNFLPEQRKSKEFLWQVLEKLSTLDTVSAPLELRHDIERLDISDEEMKEFLLNAVALNASFVTCIIPSKFLNDQEFHWQLRMCNPVVTHWLRPLAMDEERAKRALKQYGGACLHVIHLQSVRGDRQVVQNAVQSCGYALLFASVELQQDEELKDLALCKHGFTLEWKEQLLERRLQYEYHGLVLTQPKLWKDRFQPLHVVE</sequence>
<evidence type="ECO:0000313" key="2">
    <source>
        <dbReference type="EMBL" id="KAG2373949.1"/>
    </source>
</evidence>